<dbReference type="InParanoid" id="B9RTL9"/>
<proteinExistence type="predicted"/>
<organism evidence="2 3">
    <name type="scientific">Ricinus communis</name>
    <name type="common">Castor bean</name>
    <dbReference type="NCBI Taxonomy" id="3988"/>
    <lineage>
        <taxon>Eukaryota</taxon>
        <taxon>Viridiplantae</taxon>
        <taxon>Streptophyta</taxon>
        <taxon>Embryophyta</taxon>
        <taxon>Tracheophyta</taxon>
        <taxon>Spermatophyta</taxon>
        <taxon>Magnoliopsida</taxon>
        <taxon>eudicotyledons</taxon>
        <taxon>Gunneridae</taxon>
        <taxon>Pentapetalae</taxon>
        <taxon>rosids</taxon>
        <taxon>fabids</taxon>
        <taxon>Malpighiales</taxon>
        <taxon>Euphorbiaceae</taxon>
        <taxon>Acalyphoideae</taxon>
        <taxon>Acalypheae</taxon>
        <taxon>Ricinus</taxon>
    </lineage>
</organism>
<evidence type="ECO:0000256" key="1">
    <source>
        <dbReference type="SAM" id="MobiDB-lite"/>
    </source>
</evidence>
<dbReference type="AlphaFoldDB" id="B9RTL9"/>
<evidence type="ECO:0000313" key="2">
    <source>
        <dbReference type="EMBL" id="EEF45251.1"/>
    </source>
</evidence>
<name>B9RTL9_RICCO</name>
<keyword evidence="3" id="KW-1185">Reference proteome</keyword>
<dbReference type="Proteomes" id="UP000008311">
    <property type="component" value="Unassembled WGS sequence"/>
</dbReference>
<reference evidence="3" key="1">
    <citation type="journal article" date="2010" name="Nat. Biotechnol.">
        <title>Draft genome sequence of the oilseed species Ricinus communis.</title>
        <authorList>
            <person name="Chan A.P."/>
            <person name="Crabtree J."/>
            <person name="Zhao Q."/>
            <person name="Lorenzi H."/>
            <person name="Orvis J."/>
            <person name="Puiu D."/>
            <person name="Melake-Berhan A."/>
            <person name="Jones K.M."/>
            <person name="Redman J."/>
            <person name="Chen G."/>
            <person name="Cahoon E.B."/>
            <person name="Gedil M."/>
            <person name="Stanke M."/>
            <person name="Haas B.J."/>
            <person name="Wortman J.R."/>
            <person name="Fraser-Liggett C.M."/>
            <person name="Ravel J."/>
            <person name="Rabinowicz P.D."/>
        </authorList>
    </citation>
    <scope>NUCLEOTIDE SEQUENCE [LARGE SCALE GENOMIC DNA]</scope>
    <source>
        <strain evidence="3">cv. Hale</strain>
    </source>
</reference>
<gene>
    <name evidence="2" type="ORF">RCOM_0911440</name>
</gene>
<feature type="region of interest" description="Disordered" evidence="1">
    <location>
        <begin position="21"/>
        <end position="62"/>
    </location>
</feature>
<dbReference type="EMBL" id="EQ973814">
    <property type="protein sequence ID" value="EEF45251.1"/>
    <property type="molecule type" value="Genomic_DNA"/>
</dbReference>
<evidence type="ECO:0000313" key="3">
    <source>
        <dbReference type="Proteomes" id="UP000008311"/>
    </source>
</evidence>
<accession>B9RTL9</accession>
<feature type="compositionally biased region" description="Basic and acidic residues" evidence="1">
    <location>
        <begin position="27"/>
        <end position="62"/>
    </location>
</feature>
<sequence length="135" mass="15892">MELKKKAEKMETQGVLARRLSAASNVAEEKSLISRESSKLRGKEKKKKAERDNRESRKQKERKMMILKSNMKDVLNIVRLLKKGRCDFVIEIVIGDIKREHRKEWLGNILQMYYDNERGYTSVCNCGNQEDFHCQ</sequence>
<protein>
    <submittedName>
        <fullName evidence="2">Uncharacterized protein</fullName>
    </submittedName>
</protein>